<evidence type="ECO:0000256" key="1">
    <source>
        <dbReference type="SAM" id="MobiDB-lite"/>
    </source>
</evidence>
<reference evidence="2 3" key="1">
    <citation type="submission" date="2018-11" db="EMBL/GenBank/DDBJ databases">
        <authorList>
            <consortium name="Pathogen Informatics"/>
        </authorList>
    </citation>
    <scope>NUCLEOTIDE SEQUENCE [LARGE SCALE GENOMIC DNA]</scope>
</reference>
<organism evidence="2 3">
    <name type="scientific">Dibothriocephalus latus</name>
    <name type="common">Fish tapeworm</name>
    <name type="synonym">Diphyllobothrium latum</name>
    <dbReference type="NCBI Taxonomy" id="60516"/>
    <lineage>
        <taxon>Eukaryota</taxon>
        <taxon>Metazoa</taxon>
        <taxon>Spiralia</taxon>
        <taxon>Lophotrochozoa</taxon>
        <taxon>Platyhelminthes</taxon>
        <taxon>Cestoda</taxon>
        <taxon>Eucestoda</taxon>
        <taxon>Diphyllobothriidea</taxon>
        <taxon>Diphyllobothriidae</taxon>
        <taxon>Dibothriocephalus</taxon>
    </lineage>
</organism>
<name>A0A3P7LU26_DIBLA</name>
<dbReference type="AlphaFoldDB" id="A0A3P7LU26"/>
<keyword evidence="3" id="KW-1185">Reference proteome</keyword>
<dbReference type="InterPro" id="IPR029454">
    <property type="entry name" value="ODR-4-like"/>
</dbReference>
<feature type="compositionally biased region" description="Polar residues" evidence="1">
    <location>
        <begin position="193"/>
        <end position="208"/>
    </location>
</feature>
<dbReference type="Pfam" id="PF14778">
    <property type="entry name" value="ODR4-like"/>
    <property type="match status" value="1"/>
</dbReference>
<feature type="region of interest" description="Disordered" evidence="1">
    <location>
        <begin position="186"/>
        <end position="219"/>
    </location>
</feature>
<evidence type="ECO:0000313" key="2">
    <source>
        <dbReference type="EMBL" id="VDN09711.1"/>
    </source>
</evidence>
<proteinExistence type="predicted"/>
<accession>A0A3P7LU26</accession>
<gene>
    <name evidence="2" type="ORF">DILT_LOCUS5542</name>
</gene>
<evidence type="ECO:0000313" key="3">
    <source>
        <dbReference type="Proteomes" id="UP000281553"/>
    </source>
</evidence>
<sequence>MLFSLQFPCWHRTSSCSSIDSGASSEAFSADSGCPLVPSNSRKNLLIHGRIPGIAFLPINGTFVEDALQVLRDFISLNFPPPCMAFRNDLTHSILMRLELLSEELNVTSGEMEGEFVCLSCFIILTKIQLPQRVLIRIPACPAIPMSDYKFISETPDDVVRRVSMFCRPLGSPVSRDTPYGDHLDGAGLLSKGHSSPDSGAELSSDTEITPEDSEPLFNTSCLDTNLERSCEGTY</sequence>
<protein>
    <submittedName>
        <fullName evidence="2">Uncharacterized protein</fullName>
    </submittedName>
</protein>
<dbReference type="OrthoDB" id="21458at2759"/>
<dbReference type="Proteomes" id="UP000281553">
    <property type="component" value="Unassembled WGS sequence"/>
</dbReference>
<dbReference type="EMBL" id="UYRU01047621">
    <property type="protein sequence ID" value="VDN09711.1"/>
    <property type="molecule type" value="Genomic_DNA"/>
</dbReference>